<dbReference type="InterPro" id="IPR013320">
    <property type="entry name" value="ConA-like_dom_sf"/>
</dbReference>
<dbReference type="FunFam" id="2.60.120.200:FF:000023">
    <property type="entry name" value="Galectin"/>
    <property type="match status" value="1"/>
</dbReference>
<keyword evidence="2" id="KW-0677">Repeat</keyword>
<dbReference type="Pfam" id="PF00337">
    <property type="entry name" value="Gal-bind_lectin"/>
    <property type="match status" value="2"/>
</dbReference>
<dbReference type="GeneTree" id="ENSGT00940000155727"/>
<dbReference type="SMART" id="SM00276">
    <property type="entry name" value="GLECT"/>
    <property type="match status" value="2"/>
</dbReference>
<keyword evidence="1 3" id="KW-0430">Lectin</keyword>
<dbReference type="FunFam" id="2.60.120.200:FF:000124">
    <property type="entry name" value="Galectin-4"/>
    <property type="match status" value="1"/>
</dbReference>
<proteinExistence type="predicted"/>
<sequence length="302" mass="33740">MSISNPRQVFHNPSIPFAGTILGGFLPGEMVLIKGSVPSGADRFQVDFTCGSSVKPRADVAFHFNPRIKKSSIVCNTLTKECWGREQIHYEMPFRLEVDFELIILILQDQFKVAVNGAHLLEYKHRVELERVDTISISGKVKVQAVGILSPSSVSGNVLVCLTPCFLQSIPFRGQLVNGLTVGRSIIIKGETNQNAESFCVNLRPATGSDIALHLNPRLKKRVFVRNSFLSDCWGHEEMALASFPFTAGQYFEMIIRCDAQHFRVAMNGQHQLDYKHRMKELSAINQVEVKGDVTLLVVRVL</sequence>
<dbReference type="PROSITE" id="PS51304">
    <property type="entry name" value="GALECTIN"/>
    <property type="match status" value="2"/>
</dbReference>
<accession>A0A3Q3CPB9</accession>
<dbReference type="PANTHER" id="PTHR11346:SF22">
    <property type="entry name" value="GALECTIN-8"/>
    <property type="match status" value="1"/>
</dbReference>
<reference evidence="5" key="1">
    <citation type="submission" date="2025-08" db="UniProtKB">
        <authorList>
            <consortium name="Ensembl"/>
        </authorList>
    </citation>
    <scope>IDENTIFICATION</scope>
</reference>
<dbReference type="PANTHER" id="PTHR11346">
    <property type="entry name" value="GALECTIN"/>
    <property type="match status" value="1"/>
</dbReference>
<keyword evidence="6" id="KW-1185">Reference proteome</keyword>
<dbReference type="SUPFAM" id="SSF49899">
    <property type="entry name" value="Concanavalin A-like lectins/glucanases"/>
    <property type="match status" value="2"/>
</dbReference>
<dbReference type="Ensembl" id="ENSHBUT00000001117.1">
    <property type="protein sequence ID" value="ENSHBUP00000027307.1"/>
    <property type="gene ID" value="ENSHBUG00000010464.1"/>
</dbReference>
<dbReference type="AlphaFoldDB" id="A0A3Q3CPB9"/>
<evidence type="ECO:0000259" key="4">
    <source>
        <dbReference type="PROSITE" id="PS51304"/>
    </source>
</evidence>
<dbReference type="Proteomes" id="UP000264840">
    <property type="component" value="Unplaced"/>
</dbReference>
<dbReference type="InterPro" id="IPR001079">
    <property type="entry name" value="Galectin_CRD"/>
</dbReference>
<dbReference type="CDD" id="cd00070">
    <property type="entry name" value="GLECT"/>
    <property type="match status" value="2"/>
</dbReference>
<feature type="domain" description="Galectin" evidence="4">
    <location>
        <begin position="172"/>
        <end position="302"/>
    </location>
</feature>
<dbReference type="GO" id="GO:0030246">
    <property type="term" value="F:carbohydrate binding"/>
    <property type="evidence" value="ECO:0007669"/>
    <property type="project" value="UniProtKB-UniRule"/>
</dbReference>
<dbReference type="InterPro" id="IPR044156">
    <property type="entry name" value="Galectin-like"/>
</dbReference>
<evidence type="ECO:0000313" key="6">
    <source>
        <dbReference type="Proteomes" id="UP000264840"/>
    </source>
</evidence>
<evidence type="ECO:0000256" key="2">
    <source>
        <dbReference type="ARBA" id="ARBA00022737"/>
    </source>
</evidence>
<dbReference type="Gene3D" id="2.60.120.200">
    <property type="match status" value="2"/>
</dbReference>
<dbReference type="SMART" id="SM00908">
    <property type="entry name" value="Gal-bind_lectin"/>
    <property type="match status" value="2"/>
</dbReference>
<reference evidence="5" key="2">
    <citation type="submission" date="2025-09" db="UniProtKB">
        <authorList>
            <consortium name="Ensembl"/>
        </authorList>
    </citation>
    <scope>IDENTIFICATION</scope>
</reference>
<evidence type="ECO:0000313" key="5">
    <source>
        <dbReference type="Ensembl" id="ENSHBUP00000027307.1"/>
    </source>
</evidence>
<name>A0A3Q3CPB9_HAPBU</name>
<organism evidence="5 6">
    <name type="scientific">Haplochromis burtoni</name>
    <name type="common">Burton's mouthbrooder</name>
    <name type="synonym">Chromis burtoni</name>
    <dbReference type="NCBI Taxonomy" id="8153"/>
    <lineage>
        <taxon>Eukaryota</taxon>
        <taxon>Metazoa</taxon>
        <taxon>Chordata</taxon>
        <taxon>Craniata</taxon>
        <taxon>Vertebrata</taxon>
        <taxon>Euteleostomi</taxon>
        <taxon>Actinopterygii</taxon>
        <taxon>Neopterygii</taxon>
        <taxon>Teleostei</taxon>
        <taxon>Neoteleostei</taxon>
        <taxon>Acanthomorphata</taxon>
        <taxon>Ovalentaria</taxon>
        <taxon>Cichlomorphae</taxon>
        <taxon>Cichliformes</taxon>
        <taxon>Cichlidae</taxon>
        <taxon>African cichlids</taxon>
        <taxon>Pseudocrenilabrinae</taxon>
        <taxon>Haplochromini</taxon>
        <taxon>Haplochromis</taxon>
    </lineage>
</organism>
<evidence type="ECO:0000256" key="3">
    <source>
        <dbReference type="RuleBase" id="RU102079"/>
    </source>
</evidence>
<protein>
    <recommendedName>
        <fullName evidence="3">Galectin</fullName>
    </recommendedName>
</protein>
<evidence type="ECO:0000256" key="1">
    <source>
        <dbReference type="ARBA" id="ARBA00022734"/>
    </source>
</evidence>
<dbReference type="GO" id="GO:0005737">
    <property type="term" value="C:cytoplasm"/>
    <property type="evidence" value="ECO:0007669"/>
    <property type="project" value="TreeGrafter"/>
</dbReference>
<feature type="domain" description="Galectin" evidence="4">
    <location>
        <begin position="17"/>
        <end position="149"/>
    </location>
</feature>